<gene>
    <name evidence="1" type="ORF">GGP45_000033</name>
</gene>
<dbReference type="Proteomes" id="UP001155144">
    <property type="component" value="Unassembled WGS sequence"/>
</dbReference>
<sequence length="56" mass="6508">MPVAEVTTTDLRKTRYQVESKDDIRKTREGYKIETADGDVRRFSEEDVESISVVEE</sequence>
<dbReference type="RefSeq" id="WP_259039616.1">
    <property type="nucleotide sequence ID" value="NZ_JANTZB010000017.1"/>
</dbReference>
<organism evidence="1 2">
    <name type="scientific">Salinibacter ruber</name>
    <dbReference type="NCBI Taxonomy" id="146919"/>
    <lineage>
        <taxon>Bacteria</taxon>
        <taxon>Pseudomonadati</taxon>
        <taxon>Rhodothermota</taxon>
        <taxon>Rhodothermia</taxon>
        <taxon>Rhodothermales</taxon>
        <taxon>Salinibacteraceae</taxon>
        <taxon>Salinibacter</taxon>
    </lineage>
</organism>
<reference evidence="1" key="1">
    <citation type="submission" date="2022-08" db="EMBL/GenBank/DDBJ databases">
        <title>Genomic Encyclopedia of Type Strains, Phase V (KMG-V): Genome sequencing to study the core and pangenomes of soil and plant-associated prokaryotes.</title>
        <authorList>
            <person name="Whitman W."/>
        </authorList>
    </citation>
    <scope>NUCLEOTIDE SEQUENCE</scope>
    <source>
        <strain evidence="1">SP3026</strain>
    </source>
</reference>
<evidence type="ECO:0000313" key="1">
    <source>
        <dbReference type="EMBL" id="MCS4119715.1"/>
    </source>
</evidence>
<dbReference type="AlphaFoldDB" id="A0A9X2T9P6"/>
<dbReference type="EMBL" id="JANUBL010000001">
    <property type="protein sequence ID" value="MCS4119715.1"/>
    <property type="molecule type" value="Genomic_DNA"/>
</dbReference>
<protein>
    <submittedName>
        <fullName evidence="1">Uncharacterized protein</fullName>
    </submittedName>
</protein>
<proteinExistence type="predicted"/>
<name>A0A9X2T9P6_9BACT</name>
<comment type="caution">
    <text evidence="1">The sequence shown here is derived from an EMBL/GenBank/DDBJ whole genome shotgun (WGS) entry which is preliminary data.</text>
</comment>
<evidence type="ECO:0000313" key="2">
    <source>
        <dbReference type="Proteomes" id="UP001155144"/>
    </source>
</evidence>
<accession>A0A9X2T9P6</accession>